<evidence type="ECO:0000256" key="5">
    <source>
        <dbReference type="ARBA" id="ARBA00022679"/>
    </source>
</evidence>
<evidence type="ECO:0000259" key="11">
    <source>
        <dbReference type="PROSITE" id="PS50011"/>
    </source>
</evidence>
<keyword evidence="7" id="KW-0418">Kinase</keyword>
<protein>
    <recommendedName>
        <fullName evidence="2">IkappaB kinase</fullName>
        <ecNumber evidence="2">2.7.11.10</ecNumber>
    </recommendedName>
</protein>
<evidence type="ECO:0000256" key="3">
    <source>
        <dbReference type="ARBA" id="ARBA00022490"/>
    </source>
</evidence>
<dbReference type="PROSITE" id="PS50011">
    <property type="entry name" value="PROTEIN_KINASE_DOM"/>
    <property type="match status" value="1"/>
</dbReference>
<feature type="compositionally biased region" description="Polar residues" evidence="10">
    <location>
        <begin position="667"/>
        <end position="681"/>
    </location>
</feature>
<dbReference type="InterPro" id="IPR011009">
    <property type="entry name" value="Kinase-like_dom_sf"/>
</dbReference>
<evidence type="ECO:0000256" key="8">
    <source>
        <dbReference type="ARBA" id="ARBA00022840"/>
    </source>
</evidence>
<dbReference type="EMBL" id="CAXLJM020000038">
    <property type="protein sequence ID" value="CAL8106869.1"/>
    <property type="molecule type" value="Genomic_DNA"/>
</dbReference>
<dbReference type="Pfam" id="PF00069">
    <property type="entry name" value="Pkinase"/>
    <property type="match status" value="1"/>
</dbReference>
<name>A0ABP1QKZ2_9HEXA</name>
<evidence type="ECO:0000256" key="4">
    <source>
        <dbReference type="ARBA" id="ARBA00022527"/>
    </source>
</evidence>
<evidence type="ECO:0000256" key="9">
    <source>
        <dbReference type="ARBA" id="ARBA00048789"/>
    </source>
</evidence>
<comment type="catalytic activity">
    <reaction evidence="9">
        <text>L-seryl-[I-kappa-B protein] + ATP = O-phospho-L-seryl-[I-kappa-B protein] + ADP + H(+)</text>
        <dbReference type="Rhea" id="RHEA:19073"/>
        <dbReference type="Rhea" id="RHEA-COMP:13698"/>
        <dbReference type="Rhea" id="RHEA-COMP:13699"/>
        <dbReference type="ChEBI" id="CHEBI:15378"/>
        <dbReference type="ChEBI" id="CHEBI:29999"/>
        <dbReference type="ChEBI" id="CHEBI:30616"/>
        <dbReference type="ChEBI" id="CHEBI:83421"/>
        <dbReference type="ChEBI" id="CHEBI:456216"/>
        <dbReference type="EC" id="2.7.11.10"/>
    </reaction>
</comment>
<evidence type="ECO:0000313" key="12">
    <source>
        <dbReference type="EMBL" id="CAL8106869.1"/>
    </source>
</evidence>
<dbReference type="InterPro" id="IPR001245">
    <property type="entry name" value="Ser-Thr/Tyr_kinase_cat_dom"/>
</dbReference>
<comment type="caution">
    <text evidence="12">The sequence shown here is derived from an EMBL/GenBank/DDBJ whole genome shotgun (WGS) entry which is preliminary data.</text>
</comment>
<dbReference type="InterPro" id="IPR051180">
    <property type="entry name" value="IKK"/>
</dbReference>
<keyword evidence="8" id="KW-0067">ATP-binding</keyword>
<keyword evidence="13" id="KW-1185">Reference proteome</keyword>
<evidence type="ECO:0000256" key="1">
    <source>
        <dbReference type="ARBA" id="ARBA00004496"/>
    </source>
</evidence>
<organism evidence="12 13">
    <name type="scientific">Orchesella dallaii</name>
    <dbReference type="NCBI Taxonomy" id="48710"/>
    <lineage>
        <taxon>Eukaryota</taxon>
        <taxon>Metazoa</taxon>
        <taxon>Ecdysozoa</taxon>
        <taxon>Arthropoda</taxon>
        <taxon>Hexapoda</taxon>
        <taxon>Collembola</taxon>
        <taxon>Entomobryomorpha</taxon>
        <taxon>Entomobryoidea</taxon>
        <taxon>Orchesellidae</taxon>
        <taxon>Orchesellinae</taxon>
        <taxon>Orchesella</taxon>
    </lineage>
</organism>
<accession>A0ABP1QKZ2</accession>
<evidence type="ECO:0000256" key="10">
    <source>
        <dbReference type="SAM" id="MobiDB-lite"/>
    </source>
</evidence>
<dbReference type="Proteomes" id="UP001642540">
    <property type="component" value="Unassembled WGS sequence"/>
</dbReference>
<evidence type="ECO:0000256" key="6">
    <source>
        <dbReference type="ARBA" id="ARBA00022741"/>
    </source>
</evidence>
<keyword evidence="5" id="KW-0808">Transferase</keyword>
<dbReference type="Gene3D" id="1.10.510.10">
    <property type="entry name" value="Transferase(Phosphotransferase) domain 1"/>
    <property type="match status" value="1"/>
</dbReference>
<proteinExistence type="predicted"/>
<dbReference type="InterPro" id="IPR000719">
    <property type="entry name" value="Prot_kinase_dom"/>
</dbReference>
<evidence type="ECO:0000256" key="2">
    <source>
        <dbReference type="ARBA" id="ARBA00012442"/>
    </source>
</evidence>
<gene>
    <name evidence="12" type="ORF">ODALV1_LOCUS12501</name>
</gene>
<dbReference type="InterPro" id="IPR008271">
    <property type="entry name" value="Ser/Thr_kinase_AS"/>
</dbReference>
<keyword evidence="3" id="KW-0963">Cytoplasm</keyword>
<feature type="domain" description="Protein kinase" evidence="11">
    <location>
        <begin position="10"/>
        <end position="325"/>
    </location>
</feature>
<reference evidence="12 13" key="1">
    <citation type="submission" date="2024-08" db="EMBL/GenBank/DDBJ databases">
        <authorList>
            <person name="Cucini C."/>
            <person name="Frati F."/>
        </authorList>
    </citation>
    <scope>NUCLEOTIDE SEQUENCE [LARGE SCALE GENOMIC DNA]</scope>
</reference>
<sequence length="778" mass="87376">MEQGKQVGDWKCQKLLGRGSFGSVGLWKNLKTGSFAAIKRFEIRSAVQPNDKLSTEMQKRWQKEVDIMYKSIDCQFVVSTIPVPADFLDKDIGSDLTTSQTQGLPLLCMEYCSGGDLRRLLKRPENICGLREKEVRTILDHVSKAVIYLHEKSIIHRDLKPENILIFYDTGNNIVYKLSDLGFAKDLSNSSNLCSTVVGTLQYLAPEIYLGKMYDKTVDYWSFGLIAFEIMTGMRPFLHGESPSQWLPLVEEKPRDAICIYRKENREIEFSKTIPFYTHCTDLFKQCIETWLRTMLQLDPTRRGKKLSAPEEAESRSPSPGMPIVGLQMLSNVLSTKVLHVRTISKRLGFAIGKSTKMSDIQQFIARDTGLLTDNQLILTNDGVEVSKEDLAMKFIELTDLYLIPRSPELIRQRLKMPKIVNSFLTSWQNIKDPSALRVIWSCAVYFVQAELEKVETLKKASASLKAWINSKYVVELRNLQSSIDKAGACLEKILELEGHLVDLEKKAKKHQEDPAGSGIAFWKSEMETLRAFYCGCLDDWCETVVLKPVSESKLEEIYYTILRHYDEGRSSDGSIGGAHSEALVTNVCQFVVQRDQTAESITHNVTAQLDKVKNDHKLVENLRSVVDKLNAITAEVMESRYTTHSRMLGLLGDQSNGPDQRRPSSSKRQLNAVGQANPNSVAGGCKEKDVKVMSKSASVSSSPVAKSSQAKGLLMARSLNSPLNRVCPSPPIAKLMETSLIIKSEAEGTLKNLNDTLGRMSCILQESPELDWEFLDA</sequence>
<evidence type="ECO:0000313" key="13">
    <source>
        <dbReference type="Proteomes" id="UP001642540"/>
    </source>
</evidence>
<dbReference type="PRINTS" id="PR00109">
    <property type="entry name" value="TYRKINASE"/>
</dbReference>
<dbReference type="EC" id="2.7.11.10" evidence="2"/>
<evidence type="ECO:0000256" key="7">
    <source>
        <dbReference type="ARBA" id="ARBA00022777"/>
    </source>
</evidence>
<dbReference type="SUPFAM" id="SSF56112">
    <property type="entry name" value="Protein kinase-like (PK-like)"/>
    <property type="match status" value="1"/>
</dbReference>
<keyword evidence="6" id="KW-0547">Nucleotide-binding</keyword>
<feature type="region of interest" description="Disordered" evidence="10">
    <location>
        <begin position="650"/>
        <end position="685"/>
    </location>
</feature>
<dbReference type="PANTHER" id="PTHR22969:SF17">
    <property type="entry name" value="INHIBITOR OF NUCLEAR FACTOR KAPPA-B KINASE SUBUNIT BETA"/>
    <property type="match status" value="1"/>
</dbReference>
<comment type="subcellular location">
    <subcellularLocation>
        <location evidence="1">Cytoplasm</location>
    </subcellularLocation>
</comment>
<dbReference type="PANTHER" id="PTHR22969">
    <property type="entry name" value="IKB KINASE"/>
    <property type="match status" value="1"/>
</dbReference>
<dbReference type="PROSITE" id="PS00108">
    <property type="entry name" value="PROTEIN_KINASE_ST"/>
    <property type="match status" value="1"/>
</dbReference>
<dbReference type="SMART" id="SM00220">
    <property type="entry name" value="S_TKc"/>
    <property type="match status" value="1"/>
</dbReference>
<keyword evidence="4" id="KW-0723">Serine/threonine-protein kinase</keyword>